<dbReference type="Pfam" id="PF13635">
    <property type="entry name" value="DUF4143"/>
    <property type="match status" value="1"/>
</dbReference>
<dbReference type="SMART" id="SM00382">
    <property type="entry name" value="AAA"/>
    <property type="match status" value="1"/>
</dbReference>
<dbReference type="PANTHER" id="PTHR43566:SF1">
    <property type="entry name" value="AAA+ ATPASE DOMAIN-CONTAINING PROTEIN"/>
    <property type="match status" value="1"/>
</dbReference>
<feature type="domain" description="AAA+ ATPase" evidence="1">
    <location>
        <begin position="20"/>
        <end position="148"/>
    </location>
</feature>
<name>A0A2H0YLJ5_9BACT</name>
<comment type="caution">
    <text evidence="2">The sequence shown here is derived from an EMBL/GenBank/DDBJ whole genome shotgun (WGS) entry which is preliminary data.</text>
</comment>
<dbReference type="InterPro" id="IPR041682">
    <property type="entry name" value="AAA_14"/>
</dbReference>
<protein>
    <submittedName>
        <fullName evidence="2">ATPase</fullName>
    </submittedName>
</protein>
<sequence>MEHKIIKRTIFSQIASHINEPEMTMILGPRQTGKTTLLAQLKNYLLENKISQEKNILIFNLDFISDLELFKSQAEFFNYLKARTGKEKLYVFVDEAQRVENAGVFFKGIYDKKLPVKFVLTGSSSFELKANLSEPLTGRKMIFTVYPFNFYEYLLSKDEHLAELLNLEDISNYDKKSLLNNLYGFMNYGGYPRVALEENEEKKRQLLKEIYSSYIEKDIIGLLRIKNFSGYAKLMKIIAEQIGGLANYHELSQTAGLSFRTIESYLEILEQTFVIERITPFFKNIRKELSKMPKIYFIDPGLRNSSINSFKSLEIREDRGALLENYVFSALTKKKKENLHFWRTKDKSEVDFIIENSEEIIPLEVKAVSLLKPEITRGMRNFISRYNLPQAFFINLSYRGERMVGKTKVNFILPYEIERIF</sequence>
<dbReference type="EMBL" id="PEYD01000045">
    <property type="protein sequence ID" value="PIS39364.1"/>
    <property type="molecule type" value="Genomic_DNA"/>
</dbReference>
<dbReference type="PANTHER" id="PTHR43566">
    <property type="entry name" value="CONSERVED PROTEIN"/>
    <property type="match status" value="1"/>
</dbReference>
<evidence type="ECO:0000313" key="2">
    <source>
        <dbReference type="EMBL" id="PIS39364.1"/>
    </source>
</evidence>
<evidence type="ECO:0000313" key="3">
    <source>
        <dbReference type="Proteomes" id="UP000230088"/>
    </source>
</evidence>
<organism evidence="2 3">
    <name type="scientific">Candidatus Nealsonbacteria bacterium CG08_land_8_20_14_0_20_38_20</name>
    <dbReference type="NCBI Taxonomy" id="1974705"/>
    <lineage>
        <taxon>Bacteria</taxon>
        <taxon>Candidatus Nealsoniibacteriota</taxon>
    </lineage>
</organism>
<dbReference type="SUPFAM" id="SSF52540">
    <property type="entry name" value="P-loop containing nucleoside triphosphate hydrolases"/>
    <property type="match status" value="1"/>
</dbReference>
<proteinExistence type="predicted"/>
<accession>A0A2H0YLJ5</accession>
<dbReference type="InterPro" id="IPR003593">
    <property type="entry name" value="AAA+_ATPase"/>
</dbReference>
<dbReference type="AlphaFoldDB" id="A0A2H0YLJ5"/>
<evidence type="ECO:0000259" key="1">
    <source>
        <dbReference type="SMART" id="SM00382"/>
    </source>
</evidence>
<dbReference type="Gene3D" id="3.40.50.300">
    <property type="entry name" value="P-loop containing nucleotide triphosphate hydrolases"/>
    <property type="match status" value="1"/>
</dbReference>
<dbReference type="Proteomes" id="UP000230088">
    <property type="component" value="Unassembled WGS sequence"/>
</dbReference>
<dbReference type="InterPro" id="IPR027417">
    <property type="entry name" value="P-loop_NTPase"/>
</dbReference>
<dbReference type="InterPro" id="IPR025420">
    <property type="entry name" value="DUF4143"/>
</dbReference>
<gene>
    <name evidence="2" type="ORF">COT33_02390</name>
</gene>
<reference evidence="3" key="1">
    <citation type="submission" date="2017-09" db="EMBL/GenBank/DDBJ databases">
        <title>Depth-based differentiation of microbial function through sediment-hosted aquifers and enrichment of novel symbionts in the deep terrestrial subsurface.</title>
        <authorList>
            <person name="Probst A.J."/>
            <person name="Ladd B."/>
            <person name="Jarett J.K."/>
            <person name="Geller-Mcgrath D.E."/>
            <person name="Sieber C.M.K."/>
            <person name="Emerson J.B."/>
            <person name="Anantharaman K."/>
            <person name="Thomas B.C."/>
            <person name="Malmstrom R."/>
            <person name="Stieglmeier M."/>
            <person name="Klingl A."/>
            <person name="Woyke T."/>
            <person name="Ryan C.M."/>
            <person name="Banfield J.F."/>
        </authorList>
    </citation>
    <scope>NUCLEOTIDE SEQUENCE [LARGE SCALE GENOMIC DNA]</scope>
</reference>
<dbReference type="Pfam" id="PF13173">
    <property type="entry name" value="AAA_14"/>
    <property type="match status" value="1"/>
</dbReference>